<dbReference type="InterPro" id="IPR006600">
    <property type="entry name" value="HTH_CenpB_DNA-bd_dom"/>
</dbReference>
<dbReference type="PANTHER" id="PTHR19303:SF73">
    <property type="entry name" value="PROTEIN PDC2"/>
    <property type="match status" value="1"/>
</dbReference>
<evidence type="ECO:0000256" key="5">
    <source>
        <dbReference type="SAM" id="Coils"/>
    </source>
</evidence>
<dbReference type="Pfam" id="PF03221">
    <property type="entry name" value="HTH_Tnp_Tc5"/>
    <property type="match status" value="1"/>
</dbReference>
<keyword evidence="4" id="KW-0539">Nucleus</keyword>
<evidence type="ECO:0000256" key="4">
    <source>
        <dbReference type="ARBA" id="ARBA00023242"/>
    </source>
</evidence>
<evidence type="ECO:0000259" key="8">
    <source>
        <dbReference type="Pfam" id="PF03221"/>
    </source>
</evidence>
<gene>
    <name evidence="10" type="ORF">OXX778_LOCUS4139</name>
</gene>
<evidence type="ECO:0000256" key="1">
    <source>
        <dbReference type="ARBA" id="ARBA00004123"/>
    </source>
</evidence>
<comment type="caution">
    <text evidence="10">The sequence shown here is derived from an EMBL/GenBank/DDBJ whole genome shotgun (WGS) entry which is preliminary data.</text>
</comment>
<dbReference type="InterPro" id="IPR007889">
    <property type="entry name" value="HTH_Psq"/>
</dbReference>
<name>A0A813PLT8_9BILA</name>
<keyword evidence="11" id="KW-1185">Reference proteome</keyword>
<dbReference type="Proteomes" id="UP000663879">
    <property type="component" value="Unassembled WGS sequence"/>
</dbReference>
<proteinExistence type="inferred from homology"/>
<dbReference type="SUPFAM" id="SSF46689">
    <property type="entry name" value="Homeodomain-like"/>
    <property type="match status" value="1"/>
</dbReference>
<sequence length="562" mass="65358">MLAVKKRRKNAKQVTEESPITPKRKRIVLDLRQKEDIIKRIEAGESHDKIAAEYNVGVSTVYQIVNRCSNLFNREENSNSLMRKVFKASDFPLIEHALKKWFFQELARKNFFSMALLAKKSLHFYSLFLKKDIEMKPFKGSLGFIQKFCARYNIKSKKEKGKSEYLTLATTGTEEYLEKFNSIIHKYSTDQIYTVDEFNLNYICIPEVERNNERVSLMLCTNSTAEHKLPIVLTHNFTNLEFNLNFPVFLTHSKNSYLNQELFENWFHNEFVPKVTDFLTKKNLEPKALLLIDHSPIHTIELKSSDGKIECLFIPCNSNLVHPLRQGVFSSLKRKYKVRFLDLLVKTGQSEIEEALKKLNFEKIVDLIGELWDQMQVDFIQSTWHKLNLNLNVECPIEELNLFPVSLDLMEFGMEFSDEYLTNWLLDDKYEPGFYVLNDEEIVETAIEKFKEKKSEENEEINDEGEVGEVSENMDVELEHVITNEEAIGMCDELVKFCTKYKIDIISSLSIIKSIALENKENKENDSEQVSIEPNIDKNPSDPPALTTTKSSISIVKRNKIS</sequence>
<dbReference type="InterPro" id="IPR009057">
    <property type="entry name" value="Homeodomain-like_sf"/>
</dbReference>
<dbReference type="OrthoDB" id="125347at2759"/>
<reference evidence="10" key="1">
    <citation type="submission" date="2021-02" db="EMBL/GenBank/DDBJ databases">
        <authorList>
            <person name="Nowell W R."/>
        </authorList>
    </citation>
    <scope>NUCLEOTIDE SEQUENCE</scope>
    <source>
        <strain evidence="10">Ploen Becks lab</strain>
    </source>
</reference>
<evidence type="ECO:0000259" key="9">
    <source>
        <dbReference type="Pfam" id="PF04218"/>
    </source>
</evidence>
<feature type="region of interest" description="Disordered" evidence="6">
    <location>
        <begin position="522"/>
        <end position="562"/>
    </location>
</feature>
<dbReference type="PANTHER" id="PTHR19303">
    <property type="entry name" value="TRANSPOSON"/>
    <property type="match status" value="1"/>
</dbReference>
<dbReference type="GO" id="GO:0005634">
    <property type="term" value="C:nucleus"/>
    <property type="evidence" value="ECO:0007669"/>
    <property type="project" value="UniProtKB-SubCell"/>
</dbReference>
<evidence type="ECO:0000259" key="7">
    <source>
        <dbReference type="Pfam" id="PF03184"/>
    </source>
</evidence>
<comment type="subcellular location">
    <subcellularLocation>
        <location evidence="1">Nucleus</location>
    </subcellularLocation>
</comment>
<dbReference type="Gene3D" id="1.10.10.60">
    <property type="entry name" value="Homeodomain-like"/>
    <property type="match status" value="1"/>
</dbReference>
<dbReference type="InterPro" id="IPR036388">
    <property type="entry name" value="WH-like_DNA-bd_sf"/>
</dbReference>
<protein>
    <submittedName>
        <fullName evidence="10">Uncharacterized protein</fullName>
    </submittedName>
</protein>
<evidence type="ECO:0000256" key="2">
    <source>
        <dbReference type="ARBA" id="ARBA00010881"/>
    </source>
</evidence>
<accession>A0A813PLT8</accession>
<dbReference type="EMBL" id="CAJNOC010000395">
    <property type="protein sequence ID" value="CAF0755301.1"/>
    <property type="molecule type" value="Genomic_DNA"/>
</dbReference>
<feature type="domain" description="HTH psq-type" evidence="9">
    <location>
        <begin position="23"/>
        <end position="67"/>
    </location>
</feature>
<evidence type="ECO:0000256" key="6">
    <source>
        <dbReference type="SAM" id="MobiDB-lite"/>
    </source>
</evidence>
<keyword evidence="3" id="KW-0238">DNA-binding</keyword>
<dbReference type="Pfam" id="PF03184">
    <property type="entry name" value="DDE_1"/>
    <property type="match status" value="1"/>
</dbReference>
<dbReference type="Gene3D" id="1.10.10.10">
    <property type="entry name" value="Winged helix-like DNA-binding domain superfamily/Winged helix DNA-binding domain"/>
    <property type="match status" value="1"/>
</dbReference>
<feature type="domain" description="DDE-1" evidence="7">
    <location>
        <begin position="212"/>
        <end position="384"/>
    </location>
</feature>
<feature type="domain" description="HTH CENPB-type" evidence="8">
    <location>
        <begin position="91"/>
        <end position="158"/>
    </location>
</feature>
<dbReference type="Pfam" id="PF04218">
    <property type="entry name" value="CENP-B_N"/>
    <property type="match status" value="1"/>
</dbReference>
<dbReference type="AlphaFoldDB" id="A0A813PLT8"/>
<evidence type="ECO:0000313" key="10">
    <source>
        <dbReference type="EMBL" id="CAF0755301.1"/>
    </source>
</evidence>
<comment type="similarity">
    <text evidence="2">Belongs to the tigger transposable element derived protein family.</text>
</comment>
<dbReference type="GO" id="GO:0003677">
    <property type="term" value="F:DNA binding"/>
    <property type="evidence" value="ECO:0007669"/>
    <property type="project" value="UniProtKB-KW"/>
</dbReference>
<dbReference type="InterPro" id="IPR050863">
    <property type="entry name" value="CenT-Element_Derived"/>
</dbReference>
<keyword evidence="5" id="KW-0175">Coiled coil</keyword>
<organism evidence="10 11">
    <name type="scientific">Brachionus calyciflorus</name>
    <dbReference type="NCBI Taxonomy" id="104777"/>
    <lineage>
        <taxon>Eukaryota</taxon>
        <taxon>Metazoa</taxon>
        <taxon>Spiralia</taxon>
        <taxon>Gnathifera</taxon>
        <taxon>Rotifera</taxon>
        <taxon>Eurotatoria</taxon>
        <taxon>Monogononta</taxon>
        <taxon>Pseudotrocha</taxon>
        <taxon>Ploima</taxon>
        <taxon>Brachionidae</taxon>
        <taxon>Brachionus</taxon>
    </lineage>
</organism>
<dbReference type="InterPro" id="IPR004875">
    <property type="entry name" value="DDE_SF_endonuclease_dom"/>
</dbReference>
<evidence type="ECO:0000256" key="3">
    <source>
        <dbReference type="ARBA" id="ARBA00023125"/>
    </source>
</evidence>
<dbReference type="InterPro" id="IPR036397">
    <property type="entry name" value="RNaseH_sf"/>
</dbReference>
<evidence type="ECO:0000313" key="11">
    <source>
        <dbReference type="Proteomes" id="UP000663879"/>
    </source>
</evidence>
<feature type="coiled-coil region" evidence="5">
    <location>
        <begin position="440"/>
        <end position="467"/>
    </location>
</feature>
<dbReference type="Gene3D" id="3.30.420.10">
    <property type="entry name" value="Ribonuclease H-like superfamily/Ribonuclease H"/>
    <property type="match status" value="1"/>
</dbReference>